<comment type="caution">
    <text evidence="2">The sequence shown here is derived from an EMBL/GenBank/DDBJ whole genome shotgun (WGS) entry which is preliminary data.</text>
</comment>
<dbReference type="OrthoDB" id="3252356at2759"/>
<organism evidence="2 3">
    <name type="scientific">Gymnopilus junonius</name>
    <name type="common">Spectacular rustgill mushroom</name>
    <name type="synonym">Gymnopilus spectabilis subsp. junonius</name>
    <dbReference type="NCBI Taxonomy" id="109634"/>
    <lineage>
        <taxon>Eukaryota</taxon>
        <taxon>Fungi</taxon>
        <taxon>Dikarya</taxon>
        <taxon>Basidiomycota</taxon>
        <taxon>Agaricomycotina</taxon>
        <taxon>Agaricomycetes</taxon>
        <taxon>Agaricomycetidae</taxon>
        <taxon>Agaricales</taxon>
        <taxon>Agaricineae</taxon>
        <taxon>Hymenogastraceae</taxon>
        <taxon>Gymnopilus</taxon>
    </lineage>
</organism>
<accession>A0A9P5THW0</accession>
<name>A0A9P5THW0_GYMJU</name>
<evidence type="ECO:0000313" key="2">
    <source>
        <dbReference type="EMBL" id="KAF8882747.1"/>
    </source>
</evidence>
<proteinExistence type="predicted"/>
<dbReference type="Proteomes" id="UP000724874">
    <property type="component" value="Unassembled WGS sequence"/>
</dbReference>
<evidence type="ECO:0000313" key="3">
    <source>
        <dbReference type="Proteomes" id="UP000724874"/>
    </source>
</evidence>
<feature type="domain" description="F-box" evidence="1">
    <location>
        <begin position="29"/>
        <end position="80"/>
    </location>
</feature>
<dbReference type="Gene3D" id="1.20.1280.50">
    <property type="match status" value="1"/>
</dbReference>
<protein>
    <recommendedName>
        <fullName evidence="1">F-box domain-containing protein</fullName>
    </recommendedName>
</protein>
<gene>
    <name evidence="2" type="ORF">CPB84DRAFT_214518</name>
</gene>
<reference evidence="2" key="1">
    <citation type="submission" date="2020-11" db="EMBL/GenBank/DDBJ databases">
        <authorList>
            <consortium name="DOE Joint Genome Institute"/>
            <person name="Ahrendt S."/>
            <person name="Riley R."/>
            <person name="Andreopoulos W."/>
            <person name="LaButti K."/>
            <person name="Pangilinan J."/>
            <person name="Ruiz-duenas F.J."/>
            <person name="Barrasa J.M."/>
            <person name="Sanchez-Garcia M."/>
            <person name="Camarero S."/>
            <person name="Miyauchi S."/>
            <person name="Serrano A."/>
            <person name="Linde D."/>
            <person name="Babiker R."/>
            <person name="Drula E."/>
            <person name="Ayuso-Fernandez I."/>
            <person name="Pacheco R."/>
            <person name="Padilla G."/>
            <person name="Ferreira P."/>
            <person name="Barriuso J."/>
            <person name="Kellner H."/>
            <person name="Castanera R."/>
            <person name="Alfaro M."/>
            <person name="Ramirez L."/>
            <person name="Pisabarro A.G."/>
            <person name="Kuo A."/>
            <person name="Tritt A."/>
            <person name="Lipzen A."/>
            <person name="He G."/>
            <person name="Yan M."/>
            <person name="Ng V."/>
            <person name="Cullen D."/>
            <person name="Martin F."/>
            <person name="Rosso M.-N."/>
            <person name="Henrissat B."/>
            <person name="Hibbett D."/>
            <person name="Martinez A.T."/>
            <person name="Grigoriev I.V."/>
        </authorList>
    </citation>
    <scope>NUCLEOTIDE SEQUENCE</scope>
    <source>
        <strain evidence="2">AH 44721</strain>
    </source>
</reference>
<dbReference type="Gene3D" id="3.80.10.10">
    <property type="entry name" value="Ribonuclease Inhibitor"/>
    <property type="match status" value="1"/>
</dbReference>
<dbReference type="SUPFAM" id="SSF52047">
    <property type="entry name" value="RNI-like"/>
    <property type="match status" value="1"/>
</dbReference>
<evidence type="ECO:0000259" key="1">
    <source>
        <dbReference type="Pfam" id="PF12937"/>
    </source>
</evidence>
<dbReference type="EMBL" id="JADNYJ010000120">
    <property type="protein sequence ID" value="KAF8882747.1"/>
    <property type="molecule type" value="Genomic_DNA"/>
</dbReference>
<sequence>MKRLSQLRNLVSSRLRRRSSSMKPVCPADQLPHELLAYVFSLATEDPAVNQLALLHITHVCARWRHVALAAQALWGRIVLAFPVSSQQLAYAAAYLVRSGAHPLDILWDLRDPSWDWDEDTHRFRWQEMQHVMRLFLPHFSRWRNVDLLSDTWAPIFTFLWYTKDVQSGPMLESVSLCRCNAYFAMPGQTFQPNSLRQPIKLFGGIDLPNLRKITLVGVHINWSQPSVLTGLTHLEFKYLASDVTPTVEQFQSIIEACPQLDYLSIYGRGPNITTDSPSQFSMLKLETLSFGFLDTTYAVQFFSRLYVPNLQKLELEDISTGVSPTGSVDASPFLHWFVSEAASDRVPFRQLQTLELQSIVSTKGDLHSFFGVFPAVLHLALIDMPEDALSLLVPPSSPDFQLQGGSLFPALQDLRCQDANPDILIEVVTSRAYIILSILYRRHLLNLHDILHLQLGHFLVYVLRTQA</sequence>
<dbReference type="AlphaFoldDB" id="A0A9P5THW0"/>
<dbReference type="InterPro" id="IPR001810">
    <property type="entry name" value="F-box_dom"/>
</dbReference>
<dbReference type="InterPro" id="IPR032675">
    <property type="entry name" value="LRR_dom_sf"/>
</dbReference>
<dbReference type="Pfam" id="PF12937">
    <property type="entry name" value="F-box-like"/>
    <property type="match status" value="1"/>
</dbReference>
<keyword evidence="3" id="KW-1185">Reference proteome</keyword>